<dbReference type="Proteomes" id="UP000235347">
    <property type="component" value="Unassembled WGS sequence"/>
</dbReference>
<gene>
    <name evidence="2" type="ORF">C0Z19_00130</name>
</gene>
<dbReference type="InterPro" id="IPR005146">
    <property type="entry name" value="B3/B4_tRNA-bd"/>
</dbReference>
<evidence type="ECO:0000259" key="1">
    <source>
        <dbReference type="SMART" id="SM00873"/>
    </source>
</evidence>
<organism evidence="2 3">
    <name type="scientific">Trinickia soli</name>
    <dbReference type="NCBI Taxonomy" id="380675"/>
    <lineage>
        <taxon>Bacteria</taxon>
        <taxon>Pseudomonadati</taxon>
        <taxon>Pseudomonadota</taxon>
        <taxon>Betaproteobacteria</taxon>
        <taxon>Burkholderiales</taxon>
        <taxon>Burkholderiaceae</taxon>
        <taxon>Trinickia</taxon>
    </lineage>
</organism>
<evidence type="ECO:0000313" key="3">
    <source>
        <dbReference type="Proteomes" id="UP000235347"/>
    </source>
</evidence>
<dbReference type="SMART" id="SM00873">
    <property type="entry name" value="B3_4"/>
    <property type="match status" value="1"/>
</dbReference>
<dbReference type="Gene3D" id="3.50.40.10">
    <property type="entry name" value="Phenylalanyl-trna Synthetase, Chain B, domain 3"/>
    <property type="match status" value="1"/>
</dbReference>
<feature type="domain" description="B3/B4 tRNA-binding" evidence="1">
    <location>
        <begin position="59"/>
        <end position="210"/>
    </location>
</feature>
<dbReference type="PANTHER" id="PTHR39209">
    <property type="match status" value="1"/>
</dbReference>
<evidence type="ECO:0000313" key="2">
    <source>
        <dbReference type="EMBL" id="PMS28190.1"/>
    </source>
</evidence>
<protein>
    <recommendedName>
        <fullName evidence="1">B3/B4 tRNA-binding domain-containing protein</fullName>
    </recommendedName>
</protein>
<dbReference type="PANTHER" id="PTHR39209:SF2">
    <property type="entry name" value="CYTOPLASMIC PROTEIN"/>
    <property type="match status" value="1"/>
</dbReference>
<name>A0A2N7WFH8_9BURK</name>
<proteinExistence type="predicted"/>
<dbReference type="InterPro" id="IPR020825">
    <property type="entry name" value="Phe-tRNA_synthase-like_B3/B4"/>
</dbReference>
<dbReference type="AlphaFoldDB" id="A0A2N7WFH8"/>
<dbReference type="Pfam" id="PF03483">
    <property type="entry name" value="B3_4"/>
    <property type="match status" value="1"/>
</dbReference>
<comment type="caution">
    <text evidence="2">The sequence shown here is derived from an EMBL/GenBank/DDBJ whole genome shotgun (WGS) entry which is preliminary data.</text>
</comment>
<reference evidence="2 3" key="1">
    <citation type="submission" date="2018-01" db="EMBL/GenBank/DDBJ databases">
        <title>Whole genome analyses suggest that Burkholderia sensu lato contains two further novel genera in the rhizoxinica-symbiotica group Mycetohabitans gen. nov., and Trinickia gen. nov.: implications for the evolution of diazotrophy and nodulation in the Burkholderiaceae.</title>
        <authorList>
            <person name="Estrada-de los Santos P."/>
            <person name="Palmer M."/>
            <person name="Chavez-Ramirez B."/>
            <person name="Beukes C."/>
            <person name="Steenkamp E.T."/>
            <person name="Hirsch A.M."/>
            <person name="Manyaka P."/>
            <person name="Maluk M."/>
            <person name="Lafos M."/>
            <person name="Crook M."/>
            <person name="Gross E."/>
            <person name="Simon M.F."/>
            <person name="Bueno dos Reis Junior F."/>
            <person name="Poole P.S."/>
            <person name="Venter S.N."/>
            <person name="James E.K."/>
        </authorList>
    </citation>
    <scope>NUCLEOTIDE SEQUENCE [LARGE SCALE GENOMIC DNA]</scope>
    <source>
        <strain evidence="2 3">GP25-8</strain>
    </source>
</reference>
<dbReference type="GO" id="GO:0004826">
    <property type="term" value="F:phenylalanine-tRNA ligase activity"/>
    <property type="evidence" value="ECO:0007669"/>
    <property type="project" value="InterPro"/>
</dbReference>
<dbReference type="EMBL" id="PNYB01000001">
    <property type="protein sequence ID" value="PMS28190.1"/>
    <property type="molecule type" value="Genomic_DNA"/>
</dbReference>
<dbReference type="GO" id="GO:0003723">
    <property type="term" value="F:RNA binding"/>
    <property type="evidence" value="ECO:0007669"/>
    <property type="project" value="InterPro"/>
</dbReference>
<keyword evidence="3" id="KW-1185">Reference proteome</keyword>
<accession>A0A2N7WFH8</accession>
<dbReference type="RefSeq" id="WP_102607780.1">
    <property type="nucleotide sequence ID" value="NZ_CADIKD010000005.1"/>
</dbReference>
<sequence length="230" mass="25699">MYFRHSPEIWEDHPALVPGVLLAEGVTDRPSVDARVAEYQAIARQRLERASEGDWPEVQAWRRVFAQMGLKPTQYRCAAESLLRRFRKEGALPRLHPLVDLCNAVSLAFAIPIAVFDVSRISQQMIVRYAKGDEHYHSFAGEVECPDPREVVFADADNRAHARRWTHRQSAYSAVRGETASVLIVAEAHHQSAPADVIRLVDALADELKGLWAAPSAKAVLSRASPSIEM</sequence>
<dbReference type="SUPFAM" id="SSF56037">
    <property type="entry name" value="PheT/TilS domain"/>
    <property type="match status" value="1"/>
</dbReference>